<comment type="caution">
    <text evidence="2">The sequence shown here is derived from an EMBL/GenBank/DDBJ whole genome shotgun (WGS) entry which is preliminary data.</text>
</comment>
<dbReference type="OrthoDB" id="1633991at2"/>
<dbReference type="InterPro" id="IPR051541">
    <property type="entry name" value="PTS_SugarTrans_NitroReg"/>
</dbReference>
<dbReference type="InterPro" id="IPR016152">
    <property type="entry name" value="PTrfase/Anion_transptr"/>
</dbReference>
<feature type="domain" description="PTS EIIA type-2" evidence="1">
    <location>
        <begin position="5"/>
        <end position="152"/>
    </location>
</feature>
<name>I8RL59_9FIRM</name>
<evidence type="ECO:0000259" key="1">
    <source>
        <dbReference type="PROSITE" id="PS51094"/>
    </source>
</evidence>
<evidence type="ECO:0000313" key="2">
    <source>
        <dbReference type="EMBL" id="EIW19260.1"/>
    </source>
</evidence>
<reference evidence="2 3" key="1">
    <citation type="journal article" date="2012" name="J. Bacteriol.">
        <title>Draft Genome Sequences for Two Metal-Reducing Pelosinus fermentans Strains Isolated from a Cr(VI)-Contaminated Site and for Type Strain R7.</title>
        <authorList>
            <person name="Brown S.D."/>
            <person name="Podar M."/>
            <person name="Klingeman D.M."/>
            <person name="Johnson C.M."/>
            <person name="Yang Z.K."/>
            <person name="Utturkar S.M."/>
            <person name="Land M.L."/>
            <person name="Mosher J.J."/>
            <person name="Hurt R.A.Jr."/>
            <person name="Phelps T.J."/>
            <person name="Palumbo A.V."/>
            <person name="Arkin A.P."/>
            <person name="Hazen T.C."/>
            <person name="Elias D.A."/>
        </authorList>
    </citation>
    <scope>NUCLEOTIDE SEQUENCE [LARGE SCALE GENOMIC DNA]</scope>
    <source>
        <strain evidence="2 3">B4</strain>
    </source>
</reference>
<evidence type="ECO:0000313" key="3">
    <source>
        <dbReference type="Proteomes" id="UP000004324"/>
    </source>
</evidence>
<organism evidence="2 3">
    <name type="scientific">Pelosinus fermentans B4</name>
    <dbReference type="NCBI Taxonomy" id="1149862"/>
    <lineage>
        <taxon>Bacteria</taxon>
        <taxon>Bacillati</taxon>
        <taxon>Bacillota</taxon>
        <taxon>Negativicutes</taxon>
        <taxon>Selenomonadales</taxon>
        <taxon>Sporomusaceae</taxon>
        <taxon>Pelosinus</taxon>
    </lineage>
</organism>
<dbReference type="PANTHER" id="PTHR47738:SF3">
    <property type="entry name" value="PHOSPHOTRANSFERASE SYSTEM MANNITOL_FRUCTOSE-SPECIFIC IIA DOMAIN CONTAINING PROTEIN"/>
    <property type="match status" value="1"/>
</dbReference>
<dbReference type="CDD" id="cd00211">
    <property type="entry name" value="PTS_IIA_fru"/>
    <property type="match status" value="1"/>
</dbReference>
<dbReference type="EMBL" id="AKVJ01000021">
    <property type="protein sequence ID" value="EIW19260.1"/>
    <property type="molecule type" value="Genomic_DNA"/>
</dbReference>
<dbReference type="SUPFAM" id="SSF55804">
    <property type="entry name" value="Phoshotransferase/anion transport protein"/>
    <property type="match status" value="1"/>
</dbReference>
<keyword evidence="2" id="KW-0808">Transferase</keyword>
<dbReference type="Proteomes" id="UP000004324">
    <property type="component" value="Unassembled WGS sequence"/>
</dbReference>
<dbReference type="PATRIC" id="fig|1149862.3.peg.1526"/>
<dbReference type="GO" id="GO:0016740">
    <property type="term" value="F:transferase activity"/>
    <property type="evidence" value="ECO:0007669"/>
    <property type="project" value="UniProtKB-KW"/>
</dbReference>
<dbReference type="InterPro" id="IPR002178">
    <property type="entry name" value="PTS_EIIA_type-2_dom"/>
</dbReference>
<dbReference type="RefSeq" id="WP_007932838.1">
    <property type="nucleotide sequence ID" value="NZ_AKVJ01000021.1"/>
</dbReference>
<dbReference type="Pfam" id="PF00359">
    <property type="entry name" value="PTS_EIIA_2"/>
    <property type="match status" value="1"/>
</dbReference>
<keyword evidence="3" id="KW-1185">Reference proteome</keyword>
<dbReference type="PROSITE" id="PS51094">
    <property type="entry name" value="PTS_EIIA_TYPE_2"/>
    <property type="match status" value="1"/>
</dbReference>
<keyword evidence="2" id="KW-0670">Pyruvate</keyword>
<sequence length="159" mass="17300">MSSNQVLSADLIISQLEAANVKEIIESLGNKLHAFGYVKDSYVPAVIKREGIFPTGLPLGNINVAIPHTDVEHVNKPAIAVATLAQPVAFGNMGDSGNTLKVSIVFLLAMKEPHAQVDLLQNLVETFQNPKVLEILLGATNPKEIEEILKQYLKLKEVH</sequence>
<accession>I8RL59</accession>
<proteinExistence type="predicted"/>
<gene>
    <name evidence="2" type="ORF">FB4_2970</name>
</gene>
<dbReference type="PANTHER" id="PTHR47738">
    <property type="entry name" value="PTS SYSTEM FRUCTOSE-LIKE EIIA COMPONENT-RELATED"/>
    <property type="match status" value="1"/>
</dbReference>
<protein>
    <submittedName>
        <fullName evidence="2">Phosphoenolpyruvate-dependent sugar phosphotransferase system EIIA 2</fullName>
    </submittedName>
</protein>
<dbReference type="AlphaFoldDB" id="I8RL59"/>
<dbReference type="Gene3D" id="3.40.930.10">
    <property type="entry name" value="Mannitol-specific EII, Chain A"/>
    <property type="match status" value="1"/>
</dbReference>